<sequence length="385" mass="42938">MKKRIKSFILTFIAVVILCCMMIIVVVEQWSHTEAGKVPAKTAVLLHAVDKNLVTSGMKPPKFLTASGTSSYNRETKYIPMSDGAEIPIRIYEPKISGPHPIIIYYHGGAFLEGYGDINTHDNIVRALANKTGSVVISVGYRLAPEHPFPTATEDSYEALLWAVENAKTYNGNPNKVAIVGDSAGGNIATVVAMMARDRKGPAITAQALFYPLTTFKDVAFNSREMYDSGYYLISRNVMLKARKYYTPNKEMWSNPYTSPLQADNLSNLPPSLIITAEFDPLRDEGEAYGKRLSEYGVPVKSIRYNGVMHGFVSFYEVMDRGNHALQEAAIYLNKAFSEEIAYTTYDLQIYEHQKTLEAIQERGEAYAIGGYLLGKQALTKFESW</sequence>
<gene>
    <name evidence="4" type="ORF">A6K24_13815</name>
</gene>
<dbReference type="OrthoDB" id="9815425at2"/>
<proteinExistence type="predicted"/>
<evidence type="ECO:0000313" key="5">
    <source>
        <dbReference type="Proteomes" id="UP000078534"/>
    </source>
</evidence>
<dbReference type="Proteomes" id="UP000078534">
    <property type="component" value="Unassembled WGS sequence"/>
</dbReference>
<dbReference type="Gene3D" id="3.40.50.1820">
    <property type="entry name" value="alpha/beta hydrolase"/>
    <property type="match status" value="1"/>
</dbReference>
<dbReference type="InterPro" id="IPR029058">
    <property type="entry name" value="AB_hydrolase_fold"/>
</dbReference>
<dbReference type="GO" id="GO:0016787">
    <property type="term" value="F:hydrolase activity"/>
    <property type="evidence" value="ECO:0007669"/>
    <property type="project" value="UniProtKB-KW"/>
</dbReference>
<evidence type="ECO:0000313" key="4">
    <source>
        <dbReference type="EMBL" id="OAS82130.1"/>
    </source>
</evidence>
<keyword evidence="1" id="KW-0378">Hydrolase</keyword>
<accession>A0A179SMG1</accession>
<keyword evidence="2" id="KW-0472">Membrane</keyword>
<dbReference type="InterPro" id="IPR013094">
    <property type="entry name" value="AB_hydrolase_3"/>
</dbReference>
<dbReference type="PANTHER" id="PTHR48081">
    <property type="entry name" value="AB HYDROLASE SUPERFAMILY PROTEIN C4A8.06C"/>
    <property type="match status" value="1"/>
</dbReference>
<comment type="caution">
    <text evidence="4">The sequence shown here is derived from an EMBL/GenBank/DDBJ whole genome shotgun (WGS) entry which is preliminary data.</text>
</comment>
<name>A0A179SMG1_9BACI</name>
<dbReference type="InterPro" id="IPR050300">
    <property type="entry name" value="GDXG_lipolytic_enzyme"/>
</dbReference>
<evidence type="ECO:0000256" key="1">
    <source>
        <dbReference type="ARBA" id="ARBA00022801"/>
    </source>
</evidence>
<dbReference type="EMBL" id="LWSG01000046">
    <property type="protein sequence ID" value="OAS82130.1"/>
    <property type="molecule type" value="Genomic_DNA"/>
</dbReference>
<dbReference type="SUPFAM" id="SSF53474">
    <property type="entry name" value="alpha/beta-Hydrolases"/>
    <property type="match status" value="1"/>
</dbReference>
<organism evidence="4 5">
    <name type="scientific">Metabacillus litoralis</name>
    <dbReference type="NCBI Taxonomy" id="152268"/>
    <lineage>
        <taxon>Bacteria</taxon>
        <taxon>Bacillati</taxon>
        <taxon>Bacillota</taxon>
        <taxon>Bacilli</taxon>
        <taxon>Bacillales</taxon>
        <taxon>Bacillaceae</taxon>
        <taxon>Metabacillus</taxon>
    </lineage>
</organism>
<reference evidence="5" key="1">
    <citation type="submission" date="2016-04" db="EMBL/GenBank/DDBJ databases">
        <authorList>
            <person name="Lyu Z."/>
            <person name="Lyu W."/>
        </authorList>
    </citation>
    <scope>NUCLEOTIDE SEQUENCE [LARGE SCALE GENOMIC DNA]</scope>
    <source>
        <strain evidence="5">C44</strain>
    </source>
</reference>
<keyword evidence="5" id="KW-1185">Reference proteome</keyword>
<dbReference type="AlphaFoldDB" id="A0A179SMG1"/>
<evidence type="ECO:0000256" key="2">
    <source>
        <dbReference type="SAM" id="Phobius"/>
    </source>
</evidence>
<dbReference type="STRING" id="152268.A6K24_13815"/>
<protein>
    <submittedName>
        <fullName evidence="4">Lipase</fullName>
    </submittedName>
</protein>
<feature type="transmembrane region" description="Helical" evidence="2">
    <location>
        <begin position="7"/>
        <end position="27"/>
    </location>
</feature>
<feature type="domain" description="Alpha/beta hydrolase fold-3" evidence="3">
    <location>
        <begin position="103"/>
        <end position="313"/>
    </location>
</feature>
<keyword evidence="2" id="KW-1133">Transmembrane helix</keyword>
<keyword evidence="2" id="KW-0812">Transmembrane</keyword>
<dbReference type="PANTHER" id="PTHR48081:SF8">
    <property type="entry name" value="ALPHA_BETA HYDROLASE FOLD-3 DOMAIN-CONTAINING PROTEIN-RELATED"/>
    <property type="match status" value="1"/>
</dbReference>
<evidence type="ECO:0000259" key="3">
    <source>
        <dbReference type="Pfam" id="PF07859"/>
    </source>
</evidence>
<dbReference type="Pfam" id="PF07859">
    <property type="entry name" value="Abhydrolase_3"/>
    <property type="match status" value="1"/>
</dbReference>